<sequence length="115" mass="12424">MSDLLLNAPDLMILLAILRLGEEAYGVPLCDEISSLTGKSAALASIYKTLERLEAAGLIASRMGQPSAERGGRAKRFVRVTDQGLRAIDHTRTSLNQLWQDVPSFANGAKTRGAR</sequence>
<dbReference type="Pfam" id="PF03551">
    <property type="entry name" value="PadR"/>
    <property type="match status" value="1"/>
</dbReference>
<dbReference type="InterPro" id="IPR036390">
    <property type="entry name" value="WH_DNA-bd_sf"/>
</dbReference>
<evidence type="ECO:0000313" key="2">
    <source>
        <dbReference type="EMBL" id="SDE65731.1"/>
    </source>
</evidence>
<dbReference type="OrthoDB" id="120743at2"/>
<dbReference type="SUPFAM" id="SSF46785">
    <property type="entry name" value="Winged helix' DNA-binding domain"/>
    <property type="match status" value="1"/>
</dbReference>
<dbReference type="InterPro" id="IPR036388">
    <property type="entry name" value="WH-like_DNA-bd_sf"/>
</dbReference>
<accession>A0A1G7EPX8</accession>
<name>A0A1G7EPX8_9BACT</name>
<evidence type="ECO:0000259" key="1">
    <source>
        <dbReference type="Pfam" id="PF03551"/>
    </source>
</evidence>
<organism evidence="2 3">
    <name type="scientific">Terriglobus roseus</name>
    <dbReference type="NCBI Taxonomy" id="392734"/>
    <lineage>
        <taxon>Bacteria</taxon>
        <taxon>Pseudomonadati</taxon>
        <taxon>Acidobacteriota</taxon>
        <taxon>Terriglobia</taxon>
        <taxon>Terriglobales</taxon>
        <taxon>Acidobacteriaceae</taxon>
        <taxon>Terriglobus</taxon>
    </lineage>
</organism>
<proteinExistence type="predicted"/>
<gene>
    <name evidence="2" type="ORF">SAMN05444167_0057</name>
</gene>
<keyword evidence="3" id="KW-1185">Reference proteome</keyword>
<dbReference type="InterPro" id="IPR005149">
    <property type="entry name" value="Tscrpt_reg_PadR_N"/>
</dbReference>
<dbReference type="Gene3D" id="1.10.10.10">
    <property type="entry name" value="Winged helix-like DNA-binding domain superfamily/Winged helix DNA-binding domain"/>
    <property type="match status" value="1"/>
</dbReference>
<feature type="domain" description="Transcription regulator PadR N-terminal" evidence="1">
    <location>
        <begin position="14"/>
        <end position="88"/>
    </location>
</feature>
<evidence type="ECO:0000313" key="3">
    <source>
        <dbReference type="Proteomes" id="UP000182427"/>
    </source>
</evidence>
<protein>
    <submittedName>
        <fullName evidence="2">Transcriptional regulator, PadR family</fullName>
    </submittedName>
</protein>
<dbReference type="Proteomes" id="UP000182427">
    <property type="component" value="Chromosome I"/>
</dbReference>
<dbReference type="RefSeq" id="WP_083343396.1">
    <property type="nucleotide sequence ID" value="NZ_LT629690.1"/>
</dbReference>
<reference evidence="2 3" key="1">
    <citation type="submission" date="2016-10" db="EMBL/GenBank/DDBJ databases">
        <authorList>
            <person name="de Groot N.N."/>
        </authorList>
    </citation>
    <scope>NUCLEOTIDE SEQUENCE [LARGE SCALE GENOMIC DNA]</scope>
    <source>
        <strain evidence="2 3">GAS232</strain>
    </source>
</reference>
<dbReference type="AlphaFoldDB" id="A0A1G7EPX8"/>
<dbReference type="EMBL" id="LT629690">
    <property type="protein sequence ID" value="SDE65731.1"/>
    <property type="molecule type" value="Genomic_DNA"/>
</dbReference>